<dbReference type="GO" id="GO:0004523">
    <property type="term" value="F:RNA-DNA hybrid ribonuclease activity"/>
    <property type="evidence" value="ECO:0007669"/>
    <property type="project" value="UniProtKB-EC"/>
</dbReference>
<evidence type="ECO:0000256" key="6">
    <source>
        <dbReference type="ARBA" id="ARBA00022723"/>
    </source>
</evidence>
<dbReference type="Proteomes" id="UP000053237">
    <property type="component" value="Unassembled WGS sequence"/>
</dbReference>
<keyword evidence="5" id="KW-0540">Nuclease</keyword>
<evidence type="ECO:0000256" key="2">
    <source>
        <dbReference type="ARBA" id="ARBA00001946"/>
    </source>
</evidence>
<dbReference type="GO" id="GO:0043137">
    <property type="term" value="P:DNA replication, removal of RNA primer"/>
    <property type="evidence" value="ECO:0007669"/>
    <property type="project" value="TreeGrafter"/>
</dbReference>
<keyword evidence="6" id="KW-0479">Metal-binding</keyword>
<dbReference type="InterPro" id="IPR036397">
    <property type="entry name" value="RNaseH_sf"/>
</dbReference>
<dbReference type="InterPro" id="IPR012337">
    <property type="entry name" value="RNaseH-like_sf"/>
</dbReference>
<evidence type="ECO:0000259" key="10">
    <source>
        <dbReference type="PROSITE" id="PS50879"/>
    </source>
</evidence>
<sequence>MGTRARYYAVAVGRQIGIYTTWATAEQQIKGVSNAKFKKFASEQDAQAFISSHTQKQQETISPISRRTSSCNKRTLSEANIENDEKLSASNESYIVFCDGSALNNGKAGCKAGYACIFPDHPDWKIAGPLEEIGEDGRAIAPTNNRAEYVAALKALQHVNEVDPLQQKTLFIYSDSMLLIRSMTEWVT</sequence>
<dbReference type="InterPro" id="IPR009027">
    <property type="entry name" value="Ribosomal_bL9/RNase_H1_N"/>
</dbReference>
<dbReference type="EC" id="3.1.26.4" evidence="4"/>
<reference evidence="11 12" key="1">
    <citation type="submission" date="2012-05" db="EMBL/GenBank/DDBJ databases">
        <title>Recombination and specialization in a pathogen metapopulation.</title>
        <authorList>
            <person name="Gardiner A."/>
            <person name="Kemen E."/>
            <person name="Schultz-Larsen T."/>
            <person name="MacLean D."/>
            <person name="Van Oosterhout C."/>
            <person name="Jones J.D.G."/>
        </authorList>
    </citation>
    <scope>NUCLEOTIDE SEQUENCE [LARGE SCALE GENOMIC DNA]</scope>
    <source>
        <strain evidence="11 12">Ac Nc2</strain>
    </source>
</reference>
<dbReference type="PANTHER" id="PTHR10642">
    <property type="entry name" value="RIBONUCLEASE H1"/>
    <property type="match status" value="1"/>
</dbReference>
<dbReference type="Gene3D" id="3.40.970.10">
    <property type="entry name" value="Ribonuclease H1, N-terminal domain"/>
    <property type="match status" value="1"/>
</dbReference>
<protein>
    <recommendedName>
        <fullName evidence="4">ribonuclease H</fullName>
        <ecNumber evidence="4">3.1.26.4</ecNumber>
    </recommendedName>
</protein>
<evidence type="ECO:0000256" key="8">
    <source>
        <dbReference type="ARBA" id="ARBA00022801"/>
    </source>
</evidence>
<dbReference type="EMBL" id="CAIX01000489">
    <property type="protein sequence ID" value="CCI50414.1"/>
    <property type="molecule type" value="Genomic_DNA"/>
</dbReference>
<dbReference type="InterPro" id="IPR037056">
    <property type="entry name" value="RNase_H1_N_sf"/>
</dbReference>
<organism evidence="11 12">
    <name type="scientific">Albugo candida</name>
    <dbReference type="NCBI Taxonomy" id="65357"/>
    <lineage>
        <taxon>Eukaryota</taxon>
        <taxon>Sar</taxon>
        <taxon>Stramenopiles</taxon>
        <taxon>Oomycota</taxon>
        <taxon>Peronosporomycetes</taxon>
        <taxon>Albuginales</taxon>
        <taxon>Albuginaceae</taxon>
        <taxon>Albugo</taxon>
    </lineage>
</organism>
<dbReference type="FunFam" id="3.40.970.10:FF:000001">
    <property type="entry name" value="Ribonuclease H1"/>
    <property type="match status" value="1"/>
</dbReference>
<comment type="cofactor">
    <cofactor evidence="2">
        <name>Mg(2+)</name>
        <dbReference type="ChEBI" id="CHEBI:18420"/>
    </cofactor>
</comment>
<dbReference type="InterPro" id="IPR011320">
    <property type="entry name" value="RNase_H1_N"/>
</dbReference>
<feature type="domain" description="RNase H type-1" evidence="10">
    <location>
        <begin position="90"/>
        <end position="188"/>
    </location>
</feature>
<dbReference type="Gene3D" id="3.30.420.10">
    <property type="entry name" value="Ribonuclease H-like superfamily/Ribonuclease H"/>
    <property type="match status" value="1"/>
</dbReference>
<comment type="similarity">
    <text evidence="3">Belongs to the RNase H family.</text>
</comment>
<dbReference type="InterPro" id="IPR050092">
    <property type="entry name" value="RNase_H"/>
</dbReference>
<evidence type="ECO:0000313" key="11">
    <source>
        <dbReference type="EMBL" id="CCI50414.1"/>
    </source>
</evidence>
<evidence type="ECO:0000256" key="3">
    <source>
        <dbReference type="ARBA" id="ARBA00005300"/>
    </source>
</evidence>
<dbReference type="PIRSF" id="PIRSF037839">
    <property type="entry name" value="Ribonuclease_H"/>
    <property type="match status" value="1"/>
</dbReference>
<gene>
    <name evidence="11" type="ORF">BN9_121430</name>
</gene>
<keyword evidence="12" id="KW-1185">Reference proteome</keyword>
<dbReference type="SUPFAM" id="SSF53098">
    <property type="entry name" value="Ribonuclease H-like"/>
    <property type="match status" value="1"/>
</dbReference>
<dbReference type="PROSITE" id="PS50879">
    <property type="entry name" value="RNASE_H_1"/>
    <property type="match status" value="1"/>
</dbReference>
<dbReference type="OrthoDB" id="407198at2759"/>
<accession>A0A024GUE2</accession>
<keyword evidence="9" id="KW-0460">Magnesium</keyword>
<evidence type="ECO:0000256" key="9">
    <source>
        <dbReference type="ARBA" id="ARBA00022842"/>
    </source>
</evidence>
<evidence type="ECO:0000256" key="4">
    <source>
        <dbReference type="ARBA" id="ARBA00012180"/>
    </source>
</evidence>
<keyword evidence="8" id="KW-0378">Hydrolase</keyword>
<dbReference type="GO" id="GO:0046872">
    <property type="term" value="F:metal ion binding"/>
    <property type="evidence" value="ECO:0007669"/>
    <property type="project" value="UniProtKB-KW"/>
</dbReference>
<keyword evidence="7" id="KW-0255">Endonuclease</keyword>
<evidence type="ECO:0000256" key="5">
    <source>
        <dbReference type="ARBA" id="ARBA00022722"/>
    </source>
</evidence>
<dbReference type="STRING" id="65357.A0A024GUE2"/>
<evidence type="ECO:0000313" key="12">
    <source>
        <dbReference type="Proteomes" id="UP000053237"/>
    </source>
</evidence>
<dbReference type="PANTHER" id="PTHR10642:SF26">
    <property type="entry name" value="RIBONUCLEASE H1"/>
    <property type="match status" value="1"/>
</dbReference>
<dbReference type="AlphaFoldDB" id="A0A024GUE2"/>
<comment type="caution">
    <text evidence="11">The sequence shown here is derived from an EMBL/GenBank/DDBJ whole genome shotgun (WGS) entry which is preliminary data.</text>
</comment>
<dbReference type="InterPro" id="IPR002156">
    <property type="entry name" value="RNaseH_domain"/>
</dbReference>
<dbReference type="SUPFAM" id="SSF55658">
    <property type="entry name" value="L9 N-domain-like"/>
    <property type="match status" value="1"/>
</dbReference>
<evidence type="ECO:0000256" key="1">
    <source>
        <dbReference type="ARBA" id="ARBA00000077"/>
    </source>
</evidence>
<proteinExistence type="inferred from homology"/>
<dbReference type="Pfam" id="PF00075">
    <property type="entry name" value="RNase_H"/>
    <property type="match status" value="1"/>
</dbReference>
<dbReference type="GO" id="GO:0003676">
    <property type="term" value="F:nucleic acid binding"/>
    <property type="evidence" value="ECO:0007669"/>
    <property type="project" value="InterPro"/>
</dbReference>
<dbReference type="InterPro" id="IPR017290">
    <property type="entry name" value="RNase_H_bac"/>
</dbReference>
<dbReference type="InParanoid" id="A0A024GUE2"/>
<dbReference type="Pfam" id="PF01693">
    <property type="entry name" value="Cauli_VI"/>
    <property type="match status" value="1"/>
</dbReference>
<evidence type="ECO:0000256" key="7">
    <source>
        <dbReference type="ARBA" id="ARBA00022759"/>
    </source>
</evidence>
<comment type="catalytic activity">
    <reaction evidence="1">
        <text>Endonucleolytic cleavage to 5'-phosphomonoester.</text>
        <dbReference type="EC" id="3.1.26.4"/>
    </reaction>
</comment>
<name>A0A024GUE2_9STRA</name>